<feature type="coiled-coil region" evidence="8">
    <location>
        <begin position="391"/>
        <end position="425"/>
    </location>
</feature>
<dbReference type="GO" id="GO:0007018">
    <property type="term" value="P:microtubule-based movement"/>
    <property type="evidence" value="ECO:0007669"/>
    <property type="project" value="InterPro"/>
</dbReference>
<dbReference type="PROSITE" id="PS50067">
    <property type="entry name" value="KINESIN_MOTOR_2"/>
    <property type="match status" value="1"/>
</dbReference>
<keyword evidence="3 6" id="KW-0547">Nucleotide-binding</keyword>
<organism evidence="11 12">
    <name type="scientific">[Myrmecia] bisecta</name>
    <dbReference type="NCBI Taxonomy" id="41462"/>
    <lineage>
        <taxon>Eukaryota</taxon>
        <taxon>Viridiplantae</taxon>
        <taxon>Chlorophyta</taxon>
        <taxon>core chlorophytes</taxon>
        <taxon>Trebouxiophyceae</taxon>
        <taxon>Trebouxiales</taxon>
        <taxon>Trebouxiaceae</taxon>
        <taxon>Myrmecia</taxon>
    </lineage>
</organism>
<dbReference type="PANTHER" id="PTHR47972:SF45">
    <property type="entry name" value="PROTEIN CLARET SEGREGATIONAL"/>
    <property type="match status" value="1"/>
</dbReference>
<dbReference type="InterPro" id="IPR001752">
    <property type="entry name" value="Kinesin_motor_dom"/>
</dbReference>
<dbReference type="PANTHER" id="PTHR47972">
    <property type="entry name" value="KINESIN-LIKE PROTEIN KLP-3"/>
    <property type="match status" value="1"/>
</dbReference>
<dbReference type="PRINTS" id="PR00380">
    <property type="entry name" value="KINESINHEAVY"/>
</dbReference>
<keyword evidence="2 7" id="KW-0493">Microtubule</keyword>
<gene>
    <name evidence="11" type="ORF">WJX72_002933</name>
</gene>
<keyword evidence="12" id="KW-1185">Reference proteome</keyword>
<feature type="region of interest" description="Disordered" evidence="9">
    <location>
        <begin position="1"/>
        <end position="56"/>
    </location>
</feature>
<dbReference type="EMBL" id="JALJOR010000011">
    <property type="protein sequence ID" value="KAK9808744.1"/>
    <property type="molecule type" value="Genomic_DNA"/>
</dbReference>
<name>A0AAW1PKY7_9CHLO</name>
<dbReference type="CDD" id="cd01366">
    <property type="entry name" value="KISc_C_terminal"/>
    <property type="match status" value="1"/>
</dbReference>
<evidence type="ECO:0000256" key="7">
    <source>
        <dbReference type="RuleBase" id="RU000394"/>
    </source>
</evidence>
<dbReference type="GO" id="GO:0005874">
    <property type="term" value="C:microtubule"/>
    <property type="evidence" value="ECO:0007669"/>
    <property type="project" value="UniProtKB-KW"/>
</dbReference>
<keyword evidence="8" id="KW-0175">Coiled coil</keyword>
<dbReference type="InterPro" id="IPR019821">
    <property type="entry name" value="Kinesin_motor_CS"/>
</dbReference>
<evidence type="ECO:0000259" key="10">
    <source>
        <dbReference type="PROSITE" id="PS50067"/>
    </source>
</evidence>
<evidence type="ECO:0000256" key="6">
    <source>
        <dbReference type="PROSITE-ProRule" id="PRU00283"/>
    </source>
</evidence>
<dbReference type="Gene3D" id="3.40.850.10">
    <property type="entry name" value="Kinesin motor domain"/>
    <property type="match status" value="1"/>
</dbReference>
<feature type="coiled-coil region" evidence="8">
    <location>
        <begin position="272"/>
        <end position="362"/>
    </location>
</feature>
<dbReference type="InterPro" id="IPR027640">
    <property type="entry name" value="Kinesin-like_fam"/>
</dbReference>
<evidence type="ECO:0000256" key="8">
    <source>
        <dbReference type="SAM" id="Coils"/>
    </source>
</evidence>
<accession>A0AAW1PKY7</accession>
<reference evidence="11 12" key="1">
    <citation type="journal article" date="2024" name="Nat. Commun.">
        <title>Phylogenomics reveals the evolutionary origins of lichenization in chlorophyte algae.</title>
        <authorList>
            <person name="Puginier C."/>
            <person name="Libourel C."/>
            <person name="Otte J."/>
            <person name="Skaloud P."/>
            <person name="Haon M."/>
            <person name="Grisel S."/>
            <person name="Petersen M."/>
            <person name="Berrin J.G."/>
            <person name="Delaux P.M."/>
            <person name="Dal Grande F."/>
            <person name="Keller J."/>
        </authorList>
    </citation>
    <scope>NUCLEOTIDE SEQUENCE [LARGE SCALE GENOMIC DNA]</scope>
    <source>
        <strain evidence="11 12">SAG 2043</strain>
    </source>
</reference>
<dbReference type="GO" id="GO:0005524">
    <property type="term" value="F:ATP binding"/>
    <property type="evidence" value="ECO:0007669"/>
    <property type="project" value="UniProtKB-UniRule"/>
</dbReference>
<dbReference type="SUPFAM" id="SSF52540">
    <property type="entry name" value="P-loop containing nucleoside triphosphate hydrolases"/>
    <property type="match status" value="1"/>
</dbReference>
<dbReference type="PROSITE" id="PS00411">
    <property type="entry name" value="KINESIN_MOTOR_1"/>
    <property type="match status" value="1"/>
</dbReference>
<comment type="caution">
    <text evidence="11">The sequence shown here is derived from an EMBL/GenBank/DDBJ whole genome shotgun (WGS) entry which is preliminary data.</text>
</comment>
<dbReference type="Pfam" id="PF00225">
    <property type="entry name" value="Kinesin"/>
    <property type="match status" value="1"/>
</dbReference>
<dbReference type="GO" id="GO:0003777">
    <property type="term" value="F:microtubule motor activity"/>
    <property type="evidence" value="ECO:0007669"/>
    <property type="project" value="InterPro"/>
</dbReference>
<dbReference type="InterPro" id="IPR027417">
    <property type="entry name" value="P-loop_NTPase"/>
</dbReference>
<dbReference type="GO" id="GO:0008017">
    <property type="term" value="F:microtubule binding"/>
    <property type="evidence" value="ECO:0007669"/>
    <property type="project" value="InterPro"/>
</dbReference>
<proteinExistence type="inferred from homology"/>
<dbReference type="AlphaFoldDB" id="A0AAW1PKY7"/>
<comment type="similarity">
    <text evidence="1">Belongs to the TRAFAC class myosin-kinesin ATPase superfamily. Kinesin family. KIN-14 subfamily.</text>
</comment>
<dbReference type="SMART" id="SM00129">
    <property type="entry name" value="KISc"/>
    <property type="match status" value="1"/>
</dbReference>
<evidence type="ECO:0000256" key="3">
    <source>
        <dbReference type="ARBA" id="ARBA00022741"/>
    </source>
</evidence>
<dbReference type="InterPro" id="IPR036961">
    <property type="entry name" value="Kinesin_motor_dom_sf"/>
</dbReference>
<feature type="domain" description="Kinesin motor" evidence="10">
    <location>
        <begin position="432"/>
        <end position="766"/>
    </location>
</feature>
<sequence length="776" mass="84974">MDRRTTRIPQPPGNHTLMPLTENDLNTTRKRKISPLKPIPENKLQRGTQRPPEAPAQVEDTWEAISEETGWTLKECLNHKLLFKKRDADKAKNQVMGQHLRRLRAAGRHLLTEKERLELDVESLQSCLATEEAARAAEAQDHVAVADALQRSIADLQERLSGQEQQTAQQLAGKEAAAEELRLCQSQVQAAQGNAQRLQHELACSKELAADYQKQVVSLTELHQHAQKYNSQLQEYNNSLQGEVAASAASLAKLQADKNSWAQDMAEMRGTLTALEANMHAAQTSAANAEAARHNAAGDAARLRSELSCLTKERDQLLLDLAQLKEEVARYKACTGQTVEILEREKELKAQLQSQNQAQAEVQAGLLVELAVLREHKALSERLAAQQGGEAGQLRSRLAQVEALLAAAEQQVQEGERTRRKLHNTILELKGNIRVFCRVRPLLPAGSACAVAQIQYPTSGDLKGRGIELQVATVQSQQPQTYDFAFDRVFGCAAKQEEVFEEISQLVQSALDGYKVCIFAYGQTGSGKTHTLVGMLGSADERGMIPRAMDQVFVEAKALESQGWNFEMRASMLEIYNEEIRDLLGKGPPASKKHQVSHDDKGNTSVAFLESVDVRRPGKVGELLAKAMKQRAVGATAANAHSSRSHMVFQLTIAATNAATGQQATGTLNLIDLAGSERLSKSQASGERLKETQNINKSLSALGDVIMALAGKEPHVPYRNSKLTYLLQPCLGGDAKTLMFVNVAPEAEAAQESLCSLRFAAKVNACEIGTARRNVK</sequence>
<evidence type="ECO:0000256" key="5">
    <source>
        <dbReference type="ARBA" id="ARBA00023175"/>
    </source>
</evidence>
<feature type="binding site" evidence="6">
    <location>
        <begin position="522"/>
        <end position="529"/>
    </location>
    <ligand>
        <name>ATP</name>
        <dbReference type="ChEBI" id="CHEBI:30616"/>
    </ligand>
</feature>
<feature type="coiled-coil region" evidence="8">
    <location>
        <begin position="114"/>
        <end position="239"/>
    </location>
</feature>
<keyword evidence="5 6" id="KW-0505">Motor protein</keyword>
<evidence type="ECO:0000256" key="1">
    <source>
        <dbReference type="ARBA" id="ARBA00010899"/>
    </source>
</evidence>
<dbReference type="Proteomes" id="UP001489004">
    <property type="component" value="Unassembled WGS sequence"/>
</dbReference>
<evidence type="ECO:0000313" key="11">
    <source>
        <dbReference type="EMBL" id="KAK9808744.1"/>
    </source>
</evidence>
<evidence type="ECO:0000256" key="9">
    <source>
        <dbReference type="SAM" id="MobiDB-lite"/>
    </source>
</evidence>
<evidence type="ECO:0000313" key="12">
    <source>
        <dbReference type="Proteomes" id="UP001489004"/>
    </source>
</evidence>
<protein>
    <recommendedName>
        <fullName evidence="7">Kinesin-like protein</fullName>
    </recommendedName>
</protein>
<evidence type="ECO:0000256" key="2">
    <source>
        <dbReference type="ARBA" id="ARBA00022701"/>
    </source>
</evidence>
<evidence type="ECO:0000256" key="4">
    <source>
        <dbReference type="ARBA" id="ARBA00022840"/>
    </source>
</evidence>
<dbReference type="FunFam" id="3.40.850.10:FF:000113">
    <property type="entry name" value="Kinesin-like protein"/>
    <property type="match status" value="1"/>
</dbReference>
<keyword evidence="4 6" id="KW-0067">ATP-binding</keyword>